<protein>
    <submittedName>
        <fullName evidence="1">Uncharacterized protein</fullName>
    </submittedName>
</protein>
<gene>
    <name evidence="1" type="ORF">HERI1096_LOCUS30808</name>
</gene>
<accession>A0A7S3BHP7</accession>
<dbReference type="AlphaFoldDB" id="A0A7S3BHP7"/>
<reference evidence="1" key="1">
    <citation type="submission" date="2021-01" db="EMBL/GenBank/DDBJ databases">
        <authorList>
            <person name="Corre E."/>
            <person name="Pelletier E."/>
            <person name="Niang G."/>
            <person name="Scheremetjew M."/>
            <person name="Finn R."/>
            <person name="Kale V."/>
            <person name="Holt S."/>
            <person name="Cochrane G."/>
            <person name="Meng A."/>
            <person name="Brown T."/>
            <person name="Cohen L."/>
        </authorList>
    </citation>
    <scope>NUCLEOTIDE SEQUENCE</scope>
    <source>
        <strain evidence="1">CCMP281</strain>
    </source>
</reference>
<organism evidence="1">
    <name type="scientific">Haptolina ericina</name>
    <dbReference type="NCBI Taxonomy" id="156174"/>
    <lineage>
        <taxon>Eukaryota</taxon>
        <taxon>Haptista</taxon>
        <taxon>Haptophyta</taxon>
        <taxon>Prymnesiophyceae</taxon>
        <taxon>Prymnesiales</taxon>
        <taxon>Prymnesiaceae</taxon>
        <taxon>Haptolina</taxon>
    </lineage>
</organism>
<sequence>MEMLREGMNHHDRIPHPMSDLLPTPVPVSGWVRHIVAHYGKLPPYVFFVPPVVPTTSRVFAKHGPGSIANAMRDSADFGIWGSRVVDMPASLHTTFCDVMWPLIQTTERGSGKARKRSCPERVVTMAEPLMYVSQRRILSTPIETWKKVLALLDDAKTKSANDELVKFAWHMLFGQAAVLQPRFMHTH</sequence>
<dbReference type="EMBL" id="HBHX01055897">
    <property type="protein sequence ID" value="CAE0135612.1"/>
    <property type="molecule type" value="Transcribed_RNA"/>
</dbReference>
<proteinExistence type="predicted"/>
<name>A0A7S3BHP7_9EUKA</name>
<evidence type="ECO:0000313" key="1">
    <source>
        <dbReference type="EMBL" id="CAE0135612.1"/>
    </source>
</evidence>